<evidence type="ECO:0000256" key="1">
    <source>
        <dbReference type="SAM" id="MobiDB-lite"/>
    </source>
</evidence>
<proteinExistence type="predicted"/>
<feature type="chain" id="PRO_5021006893" evidence="2">
    <location>
        <begin position="20"/>
        <end position="94"/>
    </location>
</feature>
<comment type="caution">
    <text evidence="3">The sequence shown here is derived from an EMBL/GenBank/DDBJ whole genome shotgun (WGS) entry which is preliminary data.</text>
</comment>
<accession>A0A4S2LS20</accession>
<feature type="signal peptide" evidence="2">
    <location>
        <begin position="1"/>
        <end position="19"/>
    </location>
</feature>
<feature type="region of interest" description="Disordered" evidence="1">
    <location>
        <begin position="75"/>
        <end position="94"/>
    </location>
</feature>
<protein>
    <submittedName>
        <fullName evidence="3">Uncharacterized protein</fullName>
    </submittedName>
</protein>
<dbReference type="Proteomes" id="UP000308267">
    <property type="component" value="Unassembled WGS sequence"/>
</dbReference>
<keyword evidence="2" id="KW-0732">Signal</keyword>
<dbReference type="AlphaFoldDB" id="A0A4S2LS20"/>
<evidence type="ECO:0000313" key="4">
    <source>
        <dbReference type="Proteomes" id="UP000308267"/>
    </source>
</evidence>
<dbReference type="EMBL" id="SJOL01006856">
    <property type="protein sequence ID" value="TGZ64189.1"/>
    <property type="molecule type" value="Genomic_DNA"/>
</dbReference>
<organism evidence="3 4">
    <name type="scientific">Opisthorchis felineus</name>
    <dbReference type="NCBI Taxonomy" id="147828"/>
    <lineage>
        <taxon>Eukaryota</taxon>
        <taxon>Metazoa</taxon>
        <taxon>Spiralia</taxon>
        <taxon>Lophotrochozoa</taxon>
        <taxon>Platyhelminthes</taxon>
        <taxon>Trematoda</taxon>
        <taxon>Digenea</taxon>
        <taxon>Opisthorchiida</taxon>
        <taxon>Opisthorchiata</taxon>
        <taxon>Opisthorchiidae</taxon>
        <taxon>Opisthorchis</taxon>
    </lineage>
</organism>
<name>A0A4S2LS20_OPIFE</name>
<evidence type="ECO:0000313" key="3">
    <source>
        <dbReference type="EMBL" id="TGZ64189.1"/>
    </source>
</evidence>
<gene>
    <name evidence="3" type="ORF">CRM22_006500</name>
</gene>
<sequence length="94" mass="10771">MKHLLTLFVVGIVIYGVEPATFFIPVEYDENDQPFVRYKNTEYPLVGETLTFEDENGCTVQLSLNRPSEEELLKKSGYVQGSVGDDAPRWRQQN</sequence>
<keyword evidence="4" id="KW-1185">Reference proteome</keyword>
<reference evidence="3 4" key="1">
    <citation type="journal article" date="2019" name="BMC Genomics">
        <title>New insights from Opisthorchis felineus genome: update on genomics of the epidemiologically important liver flukes.</title>
        <authorList>
            <person name="Ershov N.I."/>
            <person name="Mordvinov V.A."/>
            <person name="Prokhortchouk E.B."/>
            <person name="Pakharukova M.Y."/>
            <person name="Gunbin K.V."/>
            <person name="Ustyantsev K."/>
            <person name="Genaev M.A."/>
            <person name="Blinov A.G."/>
            <person name="Mazur A."/>
            <person name="Boulygina E."/>
            <person name="Tsygankova S."/>
            <person name="Khrameeva E."/>
            <person name="Chekanov N."/>
            <person name="Fan G."/>
            <person name="Xiao A."/>
            <person name="Zhang H."/>
            <person name="Xu X."/>
            <person name="Yang H."/>
            <person name="Solovyev V."/>
            <person name="Lee S.M."/>
            <person name="Liu X."/>
            <person name="Afonnikov D.A."/>
            <person name="Skryabin K.G."/>
        </authorList>
    </citation>
    <scope>NUCLEOTIDE SEQUENCE [LARGE SCALE GENOMIC DNA]</scope>
    <source>
        <strain evidence="3">AK-0245</strain>
        <tissue evidence="3">Whole organism</tissue>
    </source>
</reference>
<evidence type="ECO:0000256" key="2">
    <source>
        <dbReference type="SAM" id="SignalP"/>
    </source>
</evidence>
<dbReference type="OrthoDB" id="6225560at2759"/>